<dbReference type="Pfam" id="PF01656">
    <property type="entry name" value="CbiA"/>
    <property type="match status" value="1"/>
</dbReference>
<name>A0A7Y2RGP1_9GAMM</name>
<proteinExistence type="predicted"/>
<feature type="domain" description="CobQ/CobB/MinD/ParA nucleotide binding" evidence="1">
    <location>
        <begin position="5"/>
        <end position="184"/>
    </location>
</feature>
<dbReference type="EMBL" id="JABERL010000032">
    <property type="protein sequence ID" value="NNH78314.1"/>
    <property type="molecule type" value="Genomic_DNA"/>
</dbReference>
<reference evidence="2 3" key="1">
    <citation type="submission" date="2020-04" db="EMBL/GenBank/DDBJ databases">
        <title>Acinetobacter Taxon 24.</title>
        <authorList>
            <person name="Nemec A."/>
            <person name="Radolfova-Krizova L."/>
            <person name="Higgins P.G."/>
            <person name="Spanelova P."/>
        </authorList>
    </citation>
    <scope>NUCLEOTIDE SEQUENCE [LARGE SCALE GENOMIC DNA]</scope>
    <source>
        <strain evidence="2 3">ANC 5380</strain>
    </source>
</reference>
<dbReference type="Proteomes" id="UP000569202">
    <property type="component" value="Unassembled WGS sequence"/>
</dbReference>
<dbReference type="RefSeq" id="WP_171540752.1">
    <property type="nucleotide sequence ID" value="NZ_JABERL010000032.1"/>
</dbReference>
<dbReference type="PIRSF" id="PIRSF009320">
    <property type="entry name" value="Nuc_binding_HP_1000"/>
    <property type="match status" value="1"/>
</dbReference>
<protein>
    <submittedName>
        <fullName evidence="2">AAA family ATPase</fullName>
    </submittedName>
</protein>
<accession>A0A7Y2RGP1</accession>
<organism evidence="2 3">
    <name type="scientific">Acinetobacter terrae</name>
    <dbReference type="NCBI Taxonomy" id="2731247"/>
    <lineage>
        <taxon>Bacteria</taxon>
        <taxon>Pseudomonadati</taxon>
        <taxon>Pseudomonadota</taxon>
        <taxon>Gammaproteobacteria</taxon>
        <taxon>Moraxellales</taxon>
        <taxon>Moraxellaceae</taxon>
        <taxon>Acinetobacter</taxon>
        <taxon>Acinetobacter Taxon 24</taxon>
    </lineage>
</organism>
<evidence type="ECO:0000259" key="1">
    <source>
        <dbReference type="Pfam" id="PF01656"/>
    </source>
</evidence>
<dbReference type="CDD" id="cd02042">
    <property type="entry name" value="ParAB_family"/>
    <property type="match status" value="1"/>
</dbReference>
<evidence type="ECO:0000313" key="3">
    <source>
        <dbReference type="Proteomes" id="UP000569202"/>
    </source>
</evidence>
<dbReference type="Gene3D" id="3.40.50.300">
    <property type="entry name" value="P-loop containing nucleotide triphosphate hydrolases"/>
    <property type="match status" value="1"/>
</dbReference>
<evidence type="ECO:0000313" key="2">
    <source>
        <dbReference type="EMBL" id="NNH78314.1"/>
    </source>
</evidence>
<dbReference type="InterPro" id="IPR027417">
    <property type="entry name" value="P-loop_NTPase"/>
</dbReference>
<comment type="caution">
    <text evidence="2">The sequence shown here is derived from an EMBL/GenBank/DDBJ whole genome shotgun (WGS) entry which is preliminary data.</text>
</comment>
<gene>
    <name evidence="2" type="ORF">HLH17_11660</name>
</gene>
<sequence>MMIFCIANQKGGVGKTTIATNLAVALSKKGDTVLVDADDQQSAVKWSKRRAENKIDTEHHKGDLKKVLLDLQKKYKYVVLDVAGRDSEEFRSALQVADKLIVPTQPSQADVEVLPFVLKMFNTFQKVNEKLEPYIVVNKAPSNTKSTEVADSLELLQTLPKFKLLNTVIRDRKTFRDASVQGLSVTEMNSSKAKDEFNEFLVEIL</sequence>
<dbReference type="PANTHER" id="PTHR13696">
    <property type="entry name" value="P-LOOP CONTAINING NUCLEOSIDE TRIPHOSPHATE HYDROLASE"/>
    <property type="match status" value="1"/>
</dbReference>
<dbReference type="AlphaFoldDB" id="A0A7Y2RGP1"/>
<dbReference type="InterPro" id="IPR002586">
    <property type="entry name" value="CobQ/CobB/MinD/ParA_Nub-bd_dom"/>
</dbReference>
<dbReference type="SUPFAM" id="SSF52540">
    <property type="entry name" value="P-loop containing nucleoside triphosphate hydrolases"/>
    <property type="match status" value="1"/>
</dbReference>
<dbReference type="PANTHER" id="PTHR13696:SF96">
    <property type="entry name" value="COBQ_COBB_MIND_PARA NUCLEOTIDE BINDING DOMAIN-CONTAINING PROTEIN"/>
    <property type="match status" value="1"/>
</dbReference>
<dbReference type="InterPro" id="IPR050678">
    <property type="entry name" value="DNA_Partitioning_ATPase"/>
</dbReference>